<organism evidence="1 2">
    <name type="scientific">Pseudoramibacter alactolyticus ATCC 23263</name>
    <dbReference type="NCBI Taxonomy" id="887929"/>
    <lineage>
        <taxon>Bacteria</taxon>
        <taxon>Bacillati</taxon>
        <taxon>Bacillota</taxon>
        <taxon>Clostridia</taxon>
        <taxon>Eubacteriales</taxon>
        <taxon>Eubacteriaceae</taxon>
        <taxon>Pseudoramibacter</taxon>
    </lineage>
</organism>
<keyword evidence="2" id="KW-1185">Reference proteome</keyword>
<dbReference type="AlphaFoldDB" id="E6MKI1"/>
<accession>E6MKI1</accession>
<dbReference type="EMBL" id="AEQN01000073">
    <property type="protein sequence ID" value="EFV00405.1"/>
    <property type="molecule type" value="Genomic_DNA"/>
</dbReference>
<comment type="caution">
    <text evidence="1">The sequence shown here is derived from an EMBL/GenBank/DDBJ whole genome shotgun (WGS) entry which is preliminary data.</text>
</comment>
<evidence type="ECO:0000313" key="2">
    <source>
        <dbReference type="Proteomes" id="UP000004754"/>
    </source>
</evidence>
<proteinExistence type="predicted"/>
<dbReference type="Proteomes" id="UP000004754">
    <property type="component" value="Unassembled WGS sequence"/>
</dbReference>
<gene>
    <name evidence="1" type="ORF">HMP0721_2517</name>
</gene>
<evidence type="ECO:0000313" key="1">
    <source>
        <dbReference type="EMBL" id="EFV00405.1"/>
    </source>
</evidence>
<name>E6MKI1_9FIRM</name>
<dbReference type="HOGENOM" id="CLU_3055114_0_0_9"/>
<dbReference type="eggNOG" id="ENOG502ZWBC">
    <property type="taxonomic scope" value="Bacteria"/>
</dbReference>
<protein>
    <submittedName>
        <fullName evidence="1">Uncharacterized protein</fullName>
    </submittedName>
</protein>
<feature type="non-terminal residue" evidence="1">
    <location>
        <position position="1"/>
    </location>
</feature>
<reference evidence="1 2" key="1">
    <citation type="submission" date="2010-12" db="EMBL/GenBank/DDBJ databases">
        <authorList>
            <person name="Muzny D."/>
            <person name="Qin X."/>
            <person name="Deng J."/>
            <person name="Jiang H."/>
            <person name="Liu Y."/>
            <person name="Qu J."/>
            <person name="Song X.-Z."/>
            <person name="Zhang L."/>
            <person name="Thornton R."/>
            <person name="Coyle M."/>
            <person name="Francisco L."/>
            <person name="Jackson L."/>
            <person name="Javaid M."/>
            <person name="Korchina V."/>
            <person name="Kovar C."/>
            <person name="Mata R."/>
            <person name="Mathew T."/>
            <person name="Ngo R."/>
            <person name="Nguyen L."/>
            <person name="Nguyen N."/>
            <person name="Okwuonu G."/>
            <person name="Ongeri F."/>
            <person name="Pham C."/>
            <person name="Simmons D."/>
            <person name="Wilczek-Boney K."/>
            <person name="Hale W."/>
            <person name="Jakkamsetti A."/>
            <person name="Pham P."/>
            <person name="Ruth R."/>
            <person name="San Lucas F."/>
            <person name="Warren J."/>
            <person name="Zhang J."/>
            <person name="Zhao Z."/>
            <person name="Zhou C."/>
            <person name="Zhu D."/>
            <person name="Lee S."/>
            <person name="Bess C."/>
            <person name="Blankenburg K."/>
            <person name="Forbes L."/>
            <person name="Fu Q."/>
            <person name="Gubbala S."/>
            <person name="Hirani K."/>
            <person name="Jayaseelan J.C."/>
            <person name="Lara F."/>
            <person name="Munidasa M."/>
            <person name="Palculict T."/>
            <person name="Patil S."/>
            <person name="Pu L.-L."/>
            <person name="Saada N."/>
            <person name="Tang L."/>
            <person name="Weissenberger G."/>
            <person name="Zhu Y."/>
            <person name="Hemphill L."/>
            <person name="Shang Y."/>
            <person name="Youmans B."/>
            <person name="Ayvaz T."/>
            <person name="Ross M."/>
            <person name="Santibanez J."/>
            <person name="Aqrawi P."/>
            <person name="Gross S."/>
            <person name="Joshi V."/>
            <person name="Fowler G."/>
            <person name="Nazareth L."/>
            <person name="Reid J."/>
            <person name="Worley K."/>
            <person name="Petrosino J."/>
            <person name="Highlander S."/>
            <person name="Gibbs R."/>
        </authorList>
    </citation>
    <scope>NUCLEOTIDE SEQUENCE [LARGE SCALE GENOMIC DNA]</scope>
    <source>
        <strain evidence="1 2">ATCC 23263</strain>
    </source>
</reference>
<sequence length="53" mass="5976">QFPEVIPKSRAGYSRVTHPFATRAPHKSRAFPFDLHVLSTPPAFVLSQDQTLQ</sequence>